<dbReference type="OMA" id="RVCCADS"/>
<sequence>MAAVNASLMTMKGTSLLQWRPAERSTALGEIRNTAMPASRGLRVKCMAEADPQPKDSFTPSTQSTTPLSPPPPPAPKKVSTKFGDVFAFSGPAPETINGRLAMLGFVSAVGVELASGKDLLSQLGSGGVPLFVGSAVLFSVASLIPMFKGVSKESKSKAIMSVEAEMLNGRFAMLGLIALALTEYLKGGPLIS</sequence>
<reference evidence="6" key="1">
    <citation type="journal article" date="2008" name="BMC Genomics">
        <title>A conifer genomics resource of 200,000 spruce (Picea spp.) ESTs and 6,464 high-quality, sequence-finished full-length cDNAs for Sitka spruce (Picea sitchensis).</title>
        <authorList>
            <person name="Ralph S.G."/>
            <person name="Chun H.J."/>
            <person name="Kolosova N."/>
            <person name="Cooper D."/>
            <person name="Oddy C."/>
            <person name="Ritland C.E."/>
            <person name="Kirkpatrick R."/>
            <person name="Moore R."/>
            <person name="Barber S."/>
            <person name="Holt R.A."/>
            <person name="Jones S.J."/>
            <person name="Marra M.A."/>
            <person name="Douglas C.J."/>
            <person name="Ritland K."/>
            <person name="Bohlmann J."/>
        </authorList>
    </citation>
    <scope>NUCLEOTIDE SEQUENCE</scope>
    <source>
        <tissue evidence="6">Green portion of the leader tissue</tissue>
    </source>
</reference>
<dbReference type="GO" id="GO:0016020">
    <property type="term" value="C:membrane"/>
    <property type="evidence" value="ECO:0007669"/>
    <property type="project" value="UniProtKB-SubCell"/>
</dbReference>
<evidence type="ECO:0000256" key="3">
    <source>
        <dbReference type="ARBA" id="ARBA00022989"/>
    </source>
</evidence>
<evidence type="ECO:0000256" key="4">
    <source>
        <dbReference type="ARBA" id="ARBA00023136"/>
    </source>
</evidence>
<comment type="subcellular location">
    <subcellularLocation>
        <location evidence="1">Membrane</location>
        <topology evidence="1">Multi-pass membrane protein</topology>
    </subcellularLocation>
</comment>
<proteinExistence type="evidence at transcript level"/>
<name>A9NUC7_PICSI</name>
<dbReference type="SUPFAM" id="SSF103511">
    <property type="entry name" value="Chlorophyll a-b binding protein"/>
    <property type="match status" value="1"/>
</dbReference>
<organism evidence="6">
    <name type="scientific">Picea sitchensis</name>
    <name type="common">Sitka spruce</name>
    <name type="synonym">Pinus sitchensis</name>
    <dbReference type="NCBI Taxonomy" id="3332"/>
    <lineage>
        <taxon>Eukaryota</taxon>
        <taxon>Viridiplantae</taxon>
        <taxon>Streptophyta</taxon>
        <taxon>Embryophyta</taxon>
        <taxon>Tracheophyta</taxon>
        <taxon>Spermatophyta</taxon>
        <taxon>Pinopsida</taxon>
        <taxon>Pinidae</taxon>
        <taxon>Conifers I</taxon>
        <taxon>Pinales</taxon>
        <taxon>Pinaceae</taxon>
        <taxon>Picea</taxon>
    </lineage>
</organism>
<dbReference type="GO" id="GO:0009507">
    <property type="term" value="C:chloroplast"/>
    <property type="evidence" value="ECO:0007669"/>
    <property type="project" value="UniProtKB-SubCell"/>
</dbReference>
<keyword evidence="4" id="KW-0472">Membrane</keyword>
<evidence type="ECO:0000256" key="1">
    <source>
        <dbReference type="ARBA" id="ARBA00004141"/>
    </source>
</evidence>
<keyword evidence="2" id="KW-0812">Transmembrane</keyword>
<evidence type="ECO:0000313" key="6">
    <source>
        <dbReference type="EMBL" id="ABK24238.1"/>
    </source>
</evidence>
<feature type="compositionally biased region" description="Low complexity" evidence="5">
    <location>
        <begin position="57"/>
        <end position="67"/>
    </location>
</feature>
<evidence type="ECO:0000256" key="5">
    <source>
        <dbReference type="SAM" id="MobiDB-lite"/>
    </source>
</evidence>
<keyword evidence="3" id="KW-1133">Transmembrane helix</keyword>
<dbReference type="EMBL" id="EF084929">
    <property type="protein sequence ID" value="ABK24238.1"/>
    <property type="molecule type" value="mRNA"/>
</dbReference>
<dbReference type="PANTHER" id="PTHR14154">
    <property type="entry name" value="UPF0041 BRAIN PROTEIN 44-RELATED"/>
    <property type="match status" value="1"/>
</dbReference>
<evidence type="ECO:0000256" key="2">
    <source>
        <dbReference type="ARBA" id="ARBA00022692"/>
    </source>
</evidence>
<feature type="region of interest" description="Disordered" evidence="5">
    <location>
        <begin position="51"/>
        <end position="77"/>
    </location>
</feature>
<protein>
    <submittedName>
        <fullName evidence="6">Uncharacterized protein</fullName>
    </submittedName>
</protein>
<dbReference type="AlphaFoldDB" id="A9NUC7"/>
<accession>A9NUC7</accession>